<evidence type="ECO:0000256" key="5">
    <source>
        <dbReference type="RuleBase" id="RU368085"/>
    </source>
</evidence>
<keyword evidence="3 5" id="KW-0235">DNA replication</keyword>
<feature type="domain" description="DNA replication complex GINS protein PSF1 C-terminal" evidence="7">
    <location>
        <begin position="140"/>
        <end position="186"/>
    </location>
</feature>
<dbReference type="InterPro" id="IPR021151">
    <property type="entry name" value="GINS_A"/>
</dbReference>
<evidence type="ECO:0000256" key="4">
    <source>
        <dbReference type="ARBA" id="ARBA00023242"/>
    </source>
</evidence>
<sequence length="199" mass="23382">MNACVHLVEETIREPLQQYQDERLRSIFEEMKNLYDSNKMDVQSAIEGSPELFTIIQDRHCSILRMKRCVIAYLYHRLKEIERLRWTTGGVLPMDVRENLSEMEIEWFQNYSRNLTFYMGSVDPDGFLDLTQNMQPPENLYVRVKCLEEYGDFSTESGTTYTLTKGSVHFIPRHECEVLVLQGVLAYLHRINRSADNSV</sequence>
<comment type="similarity">
    <text evidence="2 5">Belongs to the GINS1/PSF1 family.</text>
</comment>
<dbReference type="GO" id="GO:1902983">
    <property type="term" value="P:DNA strand elongation involved in mitotic DNA replication"/>
    <property type="evidence" value="ECO:0007669"/>
    <property type="project" value="TreeGrafter"/>
</dbReference>
<dbReference type="Gene3D" id="1.20.58.1030">
    <property type="match status" value="1"/>
</dbReference>
<dbReference type="InterPro" id="IPR005339">
    <property type="entry name" value="GINS_Psf1"/>
</dbReference>
<feature type="domain" description="GINS subunit" evidence="6">
    <location>
        <begin position="59"/>
        <end position="121"/>
    </location>
</feature>
<keyword evidence="4 5" id="KW-0539">Nucleus</keyword>
<dbReference type="InterPro" id="IPR036224">
    <property type="entry name" value="GINS_bundle-like_dom_sf"/>
</dbReference>
<dbReference type="GO" id="GO:0000811">
    <property type="term" value="C:GINS complex"/>
    <property type="evidence" value="ECO:0007669"/>
    <property type="project" value="UniProtKB-UniRule"/>
</dbReference>
<evidence type="ECO:0000259" key="6">
    <source>
        <dbReference type="Pfam" id="PF05916"/>
    </source>
</evidence>
<dbReference type="PANTHER" id="PTHR12914">
    <property type="entry name" value="PARTNER OF SLD5"/>
    <property type="match status" value="1"/>
</dbReference>
<proteinExistence type="inferred from homology"/>
<dbReference type="PANTHER" id="PTHR12914:SF2">
    <property type="entry name" value="DNA REPLICATION COMPLEX GINS PROTEIN PSF1"/>
    <property type="match status" value="1"/>
</dbReference>
<protein>
    <recommendedName>
        <fullName evidence="5">DNA replication complex GINS protein PSF1</fullName>
    </recommendedName>
</protein>
<dbReference type="EMBL" id="KL367475">
    <property type="protein sequence ID" value="KFD72993.1"/>
    <property type="molecule type" value="Genomic_DNA"/>
</dbReference>
<comment type="subunit">
    <text evidence="5">Component of the GINS complex.</text>
</comment>
<comment type="subcellular location">
    <subcellularLocation>
        <location evidence="1 5">Nucleus</location>
    </subcellularLocation>
</comment>
<comment type="function">
    <text evidence="5">Required for correct functioning of the GINS complex, a complex that plays an essential role in the initiation of DNA replication, and progression of DNA replication forks. GINS complex seems to bind preferentially to single-stranded DNA.</text>
</comment>
<dbReference type="AlphaFoldDB" id="A0A085NU47"/>
<dbReference type="CDD" id="cd21696">
    <property type="entry name" value="GINS_B_Psf1"/>
    <property type="match status" value="1"/>
</dbReference>
<reference evidence="8" key="1">
    <citation type="journal article" date="2014" name="Nat. Genet.">
        <title>Genome and transcriptome of the porcine whipworm Trichuris suis.</title>
        <authorList>
            <person name="Jex A.R."/>
            <person name="Nejsum P."/>
            <person name="Schwarz E.M."/>
            <person name="Hu L."/>
            <person name="Young N.D."/>
            <person name="Hall R.S."/>
            <person name="Korhonen P.K."/>
            <person name="Liao S."/>
            <person name="Thamsborg S."/>
            <person name="Xia J."/>
            <person name="Xu P."/>
            <person name="Wang S."/>
            <person name="Scheerlinck J.P."/>
            <person name="Hofmann A."/>
            <person name="Sternberg P.W."/>
            <person name="Wang J."/>
            <person name="Gasser R.B."/>
        </authorList>
    </citation>
    <scope>NUCLEOTIDE SEQUENCE [LARGE SCALE GENOMIC DNA]</scope>
    <source>
        <strain evidence="8">DCEP-RM93F</strain>
    </source>
</reference>
<dbReference type="SUPFAM" id="SSF158573">
    <property type="entry name" value="GINS helical bundle-like"/>
    <property type="match status" value="1"/>
</dbReference>
<dbReference type="Pfam" id="PF05916">
    <property type="entry name" value="Sld5"/>
    <property type="match status" value="1"/>
</dbReference>
<dbReference type="CDD" id="cd11710">
    <property type="entry name" value="GINS_A_psf1"/>
    <property type="match status" value="1"/>
</dbReference>
<name>A0A085NU47_9BILA</name>
<dbReference type="Pfam" id="PF24997">
    <property type="entry name" value="PSF1_C"/>
    <property type="match status" value="1"/>
</dbReference>
<dbReference type="InterPro" id="IPR056783">
    <property type="entry name" value="PSF1_C"/>
</dbReference>
<organism evidence="8">
    <name type="scientific">Trichuris suis</name>
    <name type="common">pig whipworm</name>
    <dbReference type="NCBI Taxonomy" id="68888"/>
    <lineage>
        <taxon>Eukaryota</taxon>
        <taxon>Metazoa</taxon>
        <taxon>Ecdysozoa</taxon>
        <taxon>Nematoda</taxon>
        <taxon>Enoplea</taxon>
        <taxon>Dorylaimia</taxon>
        <taxon>Trichinellida</taxon>
        <taxon>Trichuridae</taxon>
        <taxon>Trichuris</taxon>
    </lineage>
</organism>
<evidence type="ECO:0000259" key="7">
    <source>
        <dbReference type="Pfam" id="PF24997"/>
    </source>
</evidence>
<gene>
    <name evidence="8" type="ORF">M514_00127</name>
</gene>
<evidence type="ECO:0000256" key="3">
    <source>
        <dbReference type="ARBA" id="ARBA00022705"/>
    </source>
</evidence>
<evidence type="ECO:0000256" key="2">
    <source>
        <dbReference type="ARBA" id="ARBA00006677"/>
    </source>
</evidence>
<accession>A0A085NU47</accession>
<dbReference type="Proteomes" id="UP000030758">
    <property type="component" value="Unassembled WGS sequence"/>
</dbReference>
<evidence type="ECO:0000313" key="8">
    <source>
        <dbReference type="EMBL" id="KFD72993.1"/>
    </source>
</evidence>
<evidence type="ECO:0000256" key="1">
    <source>
        <dbReference type="ARBA" id="ARBA00004123"/>
    </source>
</evidence>